<dbReference type="SUPFAM" id="SSF53756">
    <property type="entry name" value="UDP-Glycosyltransferase/glycogen phosphorylase"/>
    <property type="match status" value="1"/>
</dbReference>
<evidence type="ECO:0000313" key="2">
    <source>
        <dbReference type="Proteomes" id="UP001165297"/>
    </source>
</evidence>
<organism evidence="1 2">
    <name type="scientific">Hymenobacter nitidus</name>
    <dbReference type="NCBI Taxonomy" id="2880929"/>
    <lineage>
        <taxon>Bacteria</taxon>
        <taxon>Pseudomonadati</taxon>
        <taxon>Bacteroidota</taxon>
        <taxon>Cytophagia</taxon>
        <taxon>Cytophagales</taxon>
        <taxon>Hymenobacteraceae</taxon>
        <taxon>Hymenobacter</taxon>
    </lineage>
</organism>
<evidence type="ECO:0000313" key="1">
    <source>
        <dbReference type="EMBL" id="MCB2376906.1"/>
    </source>
</evidence>
<protein>
    <submittedName>
        <fullName evidence="1">Glycosyltransferase</fullName>
    </submittedName>
</protein>
<proteinExistence type="predicted"/>
<dbReference type="EMBL" id="JAJADQ010000002">
    <property type="protein sequence ID" value="MCB2376906.1"/>
    <property type="molecule type" value="Genomic_DNA"/>
</dbReference>
<keyword evidence="2" id="KW-1185">Reference proteome</keyword>
<dbReference type="Proteomes" id="UP001165297">
    <property type="component" value="Unassembled WGS sequence"/>
</dbReference>
<name>A0ABS8A9E7_9BACT</name>
<reference evidence="1" key="1">
    <citation type="submission" date="2021-10" db="EMBL/GenBank/DDBJ databases">
        <authorList>
            <person name="Dean J.D."/>
            <person name="Kim M.K."/>
            <person name="Newey C.N."/>
            <person name="Stoker T.S."/>
            <person name="Thompson D.W."/>
            <person name="Grose J.H."/>
        </authorList>
    </citation>
    <scope>NUCLEOTIDE SEQUENCE</scope>
    <source>
        <strain evidence="1">BT635</strain>
    </source>
</reference>
<dbReference type="Gene3D" id="3.40.50.2000">
    <property type="entry name" value="Glycogen Phosphorylase B"/>
    <property type="match status" value="2"/>
</dbReference>
<gene>
    <name evidence="1" type="ORF">LGH70_04895</name>
</gene>
<sequence>MQPTIFLLASVLKPLDDTRMYGKFGRTLAGRPGEAHAVHIAGRWSATPADTPPGLHFHPLLRGSRLSWQRLGAQWRYWQLLRRVQPDVVVVHAPELLPLTLLWKQLGRSRQFLYDVRENYALNIRTQRVYPAWLRGLLARLVRGLEARAARQAAGIVLAERSYAEELPFALPARTVVLENKFQPGPGPAGPGRARTLPASDEPLNLLYSGTLSELNGVFEALEFTRRLRQVWPLAHLTLIGFCQRPEQLVRLRAALAAAPGSATLIGGDTLVPHARIVAEIERSHLGLLPYFPHESTWRCVPTKLFEYLANQLPVLIPDNPYWTPIVARHQAGLVVRFDKTFEPRELVEQLRANRFYPAGVPQEAFWQSEAAKLWNLLDTIR</sequence>
<dbReference type="RefSeq" id="WP_226183246.1">
    <property type="nucleotide sequence ID" value="NZ_JAJADQ010000002.1"/>
</dbReference>
<comment type="caution">
    <text evidence="1">The sequence shown here is derived from an EMBL/GenBank/DDBJ whole genome shotgun (WGS) entry which is preliminary data.</text>
</comment>
<accession>A0ABS8A9E7</accession>